<evidence type="ECO:0000313" key="4">
    <source>
        <dbReference type="Proteomes" id="UP000600365"/>
    </source>
</evidence>
<evidence type="ECO:0000256" key="1">
    <source>
        <dbReference type="ARBA" id="ARBA00023002"/>
    </source>
</evidence>
<evidence type="ECO:0000259" key="2">
    <source>
        <dbReference type="PROSITE" id="PS51387"/>
    </source>
</evidence>
<organism evidence="3 4">
    <name type="scientific">Streptomyces albiflavescens</name>
    <dbReference type="NCBI Taxonomy" id="1623582"/>
    <lineage>
        <taxon>Bacteria</taxon>
        <taxon>Bacillati</taxon>
        <taxon>Actinomycetota</taxon>
        <taxon>Actinomycetes</taxon>
        <taxon>Kitasatosporales</taxon>
        <taxon>Streptomycetaceae</taxon>
        <taxon>Streptomyces</taxon>
    </lineage>
</organism>
<keyword evidence="4" id="KW-1185">Reference proteome</keyword>
<dbReference type="Pfam" id="PF03450">
    <property type="entry name" value="CO_deh_flav_C"/>
    <property type="match status" value="1"/>
</dbReference>
<dbReference type="Gene3D" id="3.30.465.10">
    <property type="match status" value="2"/>
</dbReference>
<dbReference type="InterPro" id="IPR016167">
    <property type="entry name" value="FAD-bd_PCMH_sub1"/>
</dbReference>
<dbReference type="PANTHER" id="PTHR42659:SF1">
    <property type="entry name" value="OXIDOREDUCTASE"/>
    <property type="match status" value="1"/>
</dbReference>
<dbReference type="PANTHER" id="PTHR42659">
    <property type="entry name" value="XANTHINE DEHYDROGENASE SUBUNIT C-RELATED"/>
    <property type="match status" value="1"/>
</dbReference>
<reference evidence="3 4" key="1">
    <citation type="journal article" date="2014" name="Int. J. Syst. Evol. Microbiol.">
        <title>Complete genome sequence of Corynebacterium casei LMG S-19264T (=DSM 44701T), isolated from a smear-ripened cheese.</title>
        <authorList>
            <consortium name="US DOE Joint Genome Institute (JGI-PGF)"/>
            <person name="Walter F."/>
            <person name="Albersmeier A."/>
            <person name="Kalinowski J."/>
            <person name="Ruckert C."/>
        </authorList>
    </citation>
    <scope>NUCLEOTIDE SEQUENCE [LARGE SCALE GENOMIC DNA]</scope>
    <source>
        <strain evidence="3 4">CGMCC 4.7111</strain>
    </source>
</reference>
<sequence length="330" mass="34605">MREFGYERVLDVSGAVALLGDDPDARFLGGGTNLVDLMKAGVERPTRLVDVRELPLDRIEFTPDGGLHIGATVTNSDLAAHPEVRRHFPALAQAVLAGASGQLRNMATVGGNLLQRTRCGYFTDLAKPCNKRAPGSGCPAIEGEHHNHAILGASAHCVATHPSDMAVALTAFDALVSYETADGPGELPLADFYLPVGDTPHRETALPPGALITGVTLPAAPVAAHSRYRKVRERASYAFAIGSIAAALDVRGDVVREVRLAFGAVASRPWRAGEAERVLTGGPASAEAFAAAADAELAAARPLPHNGFKVPLMRNLVVAVLTELAEEAAR</sequence>
<dbReference type="GO" id="GO:0071949">
    <property type="term" value="F:FAD binding"/>
    <property type="evidence" value="ECO:0007669"/>
    <property type="project" value="InterPro"/>
</dbReference>
<gene>
    <name evidence="3" type="ORF">GCM10011579_005400</name>
</gene>
<dbReference type="RefSeq" id="WP_189184162.1">
    <property type="nucleotide sequence ID" value="NZ_BMMM01000001.1"/>
</dbReference>
<dbReference type="Gene3D" id="3.30.390.50">
    <property type="entry name" value="CO dehydrogenase flavoprotein, C-terminal domain"/>
    <property type="match status" value="1"/>
</dbReference>
<evidence type="ECO:0000313" key="3">
    <source>
        <dbReference type="EMBL" id="GGN50540.1"/>
    </source>
</evidence>
<dbReference type="InterPro" id="IPR051312">
    <property type="entry name" value="Diverse_Substr_Oxidored"/>
</dbReference>
<dbReference type="PROSITE" id="PS51387">
    <property type="entry name" value="FAD_PCMH"/>
    <property type="match status" value="1"/>
</dbReference>
<dbReference type="InterPro" id="IPR002346">
    <property type="entry name" value="Mopterin_DH_FAD-bd"/>
</dbReference>
<dbReference type="SMART" id="SM01092">
    <property type="entry name" value="CO_deh_flav_C"/>
    <property type="match status" value="1"/>
</dbReference>
<dbReference type="Pfam" id="PF00941">
    <property type="entry name" value="FAD_binding_5"/>
    <property type="match status" value="1"/>
</dbReference>
<dbReference type="AlphaFoldDB" id="A0A918CYT2"/>
<dbReference type="InterPro" id="IPR005107">
    <property type="entry name" value="CO_DH_flav_C"/>
</dbReference>
<dbReference type="InterPro" id="IPR036683">
    <property type="entry name" value="CO_DH_flav_C_dom_sf"/>
</dbReference>
<dbReference type="InterPro" id="IPR016166">
    <property type="entry name" value="FAD-bd_PCMH"/>
</dbReference>
<comment type="caution">
    <text evidence="3">The sequence shown here is derived from an EMBL/GenBank/DDBJ whole genome shotgun (WGS) entry which is preliminary data.</text>
</comment>
<dbReference type="EMBL" id="BMMM01000001">
    <property type="protein sequence ID" value="GGN50540.1"/>
    <property type="molecule type" value="Genomic_DNA"/>
</dbReference>
<dbReference type="InterPro" id="IPR036318">
    <property type="entry name" value="FAD-bd_PCMH-like_sf"/>
</dbReference>
<dbReference type="SUPFAM" id="SSF56176">
    <property type="entry name" value="FAD-binding/transporter-associated domain-like"/>
    <property type="match status" value="1"/>
</dbReference>
<feature type="domain" description="FAD-binding PCMH-type" evidence="2">
    <location>
        <begin position="1"/>
        <end position="222"/>
    </location>
</feature>
<dbReference type="SUPFAM" id="SSF55447">
    <property type="entry name" value="CO dehydrogenase flavoprotein C-terminal domain-like"/>
    <property type="match status" value="1"/>
</dbReference>
<name>A0A918CYT2_9ACTN</name>
<dbReference type="GO" id="GO:0016491">
    <property type="term" value="F:oxidoreductase activity"/>
    <property type="evidence" value="ECO:0007669"/>
    <property type="project" value="UniProtKB-KW"/>
</dbReference>
<protein>
    <submittedName>
        <fullName evidence="3">Oxidoreductase</fullName>
    </submittedName>
</protein>
<keyword evidence="1" id="KW-0560">Oxidoreductase</keyword>
<dbReference type="Proteomes" id="UP000600365">
    <property type="component" value="Unassembled WGS sequence"/>
</dbReference>
<accession>A0A918CYT2</accession>
<dbReference type="InterPro" id="IPR016169">
    <property type="entry name" value="FAD-bd_PCMH_sub2"/>
</dbReference>
<dbReference type="Gene3D" id="3.30.43.10">
    <property type="entry name" value="Uridine Diphospho-n-acetylenolpyruvylglucosamine Reductase, domain 2"/>
    <property type="match status" value="1"/>
</dbReference>
<proteinExistence type="predicted"/>